<keyword evidence="1" id="KW-0812">Transmembrane</keyword>
<evidence type="ECO:0000313" key="3">
    <source>
        <dbReference type="Proteomes" id="UP001157003"/>
    </source>
</evidence>
<sequence>MQNLRYYALGAYTGLIALWSATDKIQLDEGVVVALLAPIGILIGADYLKHKND</sequence>
<keyword evidence="1" id="KW-1133">Transmembrane helix</keyword>
<name>A0A976UBF0_9CAUD</name>
<protein>
    <submittedName>
        <fullName evidence="2">Uncharacterized protein</fullName>
    </submittedName>
</protein>
<evidence type="ECO:0000256" key="1">
    <source>
        <dbReference type="SAM" id="Phobius"/>
    </source>
</evidence>
<proteinExistence type="predicted"/>
<feature type="transmembrane region" description="Helical" evidence="1">
    <location>
        <begin position="30"/>
        <end position="48"/>
    </location>
</feature>
<reference evidence="2 3" key="1">
    <citation type="submission" date="2022-05" db="EMBL/GenBank/DDBJ databases">
        <title>Diverse viruses of marine archaea discovered using metagenomics.</title>
        <authorList>
            <person name="Zhou Y."/>
        </authorList>
    </citation>
    <scope>NUCLEOTIDE SEQUENCE [LARGE SCALE GENOMIC DNA]</scope>
    <source>
        <strain evidence="2">YSH_174770</strain>
    </source>
</reference>
<dbReference type="EMBL" id="ON649700">
    <property type="protein sequence ID" value="UVF62375.1"/>
    <property type="molecule type" value="Genomic_DNA"/>
</dbReference>
<keyword evidence="1" id="KW-0472">Membrane</keyword>
<dbReference type="Proteomes" id="UP001157003">
    <property type="component" value="Segment"/>
</dbReference>
<accession>A0A976UBF0</accession>
<organism evidence="2 3">
    <name type="scientific">Nitrososphaeria virus YSH_174770</name>
    <dbReference type="NCBI Taxonomy" id="3071322"/>
    <lineage>
        <taxon>Viruses</taxon>
        <taxon>Duplodnaviria</taxon>
        <taxon>Heunggongvirae</taxon>
        <taxon>Uroviricota</taxon>
        <taxon>Caudoviricetes</taxon>
        <taxon>Juravirales</taxon>
        <taxon>Yangangviridae</taxon>
        <taxon>Senitvirus</taxon>
        <taxon>Senitvirus yangshanense</taxon>
    </lineage>
</organism>
<keyword evidence="3" id="KW-1185">Reference proteome</keyword>
<evidence type="ECO:0000313" key="2">
    <source>
        <dbReference type="EMBL" id="UVF62375.1"/>
    </source>
</evidence>